<dbReference type="SUPFAM" id="SSF103473">
    <property type="entry name" value="MFS general substrate transporter"/>
    <property type="match status" value="1"/>
</dbReference>
<dbReference type="EMBL" id="LKLP01000081">
    <property type="protein sequence ID" value="KSU09125.1"/>
    <property type="molecule type" value="Genomic_DNA"/>
</dbReference>
<keyword evidence="3" id="KW-1003">Cell membrane</keyword>
<dbReference type="PANTHER" id="PTHR23517:SF15">
    <property type="entry name" value="PROTON-DEPENDENT OLIGOPEPTIDE FAMILY TRANSPORT PROTEIN"/>
    <property type="match status" value="1"/>
</dbReference>
<keyword evidence="4 7" id="KW-0812">Transmembrane</keyword>
<evidence type="ECO:0000256" key="6">
    <source>
        <dbReference type="ARBA" id="ARBA00023136"/>
    </source>
</evidence>
<dbReference type="AlphaFoldDB" id="A0A0V8D6X9"/>
<evidence type="ECO:0000256" key="7">
    <source>
        <dbReference type="SAM" id="Phobius"/>
    </source>
</evidence>
<accession>A0A0V8D6X9</accession>
<dbReference type="PROSITE" id="PS01022">
    <property type="entry name" value="PTR2_1"/>
    <property type="match status" value="1"/>
</dbReference>
<dbReference type="GO" id="GO:0022857">
    <property type="term" value="F:transmembrane transporter activity"/>
    <property type="evidence" value="ECO:0007669"/>
    <property type="project" value="InterPro"/>
</dbReference>
<evidence type="ECO:0000256" key="4">
    <source>
        <dbReference type="ARBA" id="ARBA00022692"/>
    </source>
</evidence>
<dbReference type="PANTHER" id="PTHR23517">
    <property type="entry name" value="RESISTANCE PROTEIN MDTM, PUTATIVE-RELATED-RELATED"/>
    <property type="match status" value="1"/>
</dbReference>
<evidence type="ECO:0000256" key="3">
    <source>
        <dbReference type="ARBA" id="ARBA00022475"/>
    </source>
</evidence>
<organism evidence="8 9">
    <name type="scientific">Lactococcus lactis subsp. lactis</name>
    <name type="common">Streptococcus lactis</name>
    <dbReference type="NCBI Taxonomy" id="1360"/>
    <lineage>
        <taxon>Bacteria</taxon>
        <taxon>Bacillati</taxon>
        <taxon>Bacillota</taxon>
        <taxon>Bacilli</taxon>
        <taxon>Lactobacillales</taxon>
        <taxon>Streptococcaceae</taxon>
        <taxon>Lactococcus</taxon>
    </lineage>
</organism>
<evidence type="ECO:0000256" key="2">
    <source>
        <dbReference type="ARBA" id="ARBA00022448"/>
    </source>
</evidence>
<dbReference type="InterPro" id="IPR018456">
    <property type="entry name" value="PTR2_symporter_CS"/>
</dbReference>
<comment type="caution">
    <text evidence="8">The sequence shown here is derived from an EMBL/GenBank/DDBJ whole genome shotgun (WGS) entry which is preliminary data.</text>
</comment>
<keyword evidence="6 7" id="KW-0472">Membrane</keyword>
<dbReference type="InterPro" id="IPR050171">
    <property type="entry name" value="MFS_Transporters"/>
</dbReference>
<evidence type="ECO:0000313" key="9">
    <source>
        <dbReference type="Proteomes" id="UP000054230"/>
    </source>
</evidence>
<dbReference type="Proteomes" id="UP000054230">
    <property type="component" value="Unassembled WGS sequence"/>
</dbReference>
<dbReference type="GO" id="GO:0006857">
    <property type="term" value="P:oligopeptide transport"/>
    <property type="evidence" value="ECO:0007669"/>
    <property type="project" value="InterPro"/>
</dbReference>
<keyword evidence="5 7" id="KW-1133">Transmembrane helix</keyword>
<dbReference type="InterPro" id="IPR036259">
    <property type="entry name" value="MFS_trans_sf"/>
</dbReference>
<protein>
    <submittedName>
        <fullName evidence="8">Di-/tripeptide transporter</fullName>
    </submittedName>
</protein>
<feature type="transmembrane region" description="Helical" evidence="7">
    <location>
        <begin position="30"/>
        <end position="49"/>
    </location>
</feature>
<proteinExistence type="predicted"/>
<reference evidence="9" key="1">
    <citation type="submission" date="2015-10" db="EMBL/GenBank/DDBJ databases">
        <title>Draft Genome Sequences of 11 Lactococcus lactis subspecies cremoris strains.</title>
        <authorList>
            <person name="Wels M."/>
            <person name="Backus L."/>
            <person name="Boekhorst J."/>
            <person name="Dijkstra A."/>
            <person name="Beerthuizen M."/>
            <person name="Kelly W."/>
            <person name="Siezen R."/>
            <person name="Bachmann H."/>
            <person name="Van Hijum S."/>
        </authorList>
    </citation>
    <scope>NUCLEOTIDE SEQUENCE [LARGE SCALE GENOMIC DNA]</scope>
    <source>
        <strain evidence="9">LMG8520</strain>
    </source>
</reference>
<keyword evidence="2" id="KW-0813">Transport</keyword>
<evidence type="ECO:0000313" key="8">
    <source>
        <dbReference type="EMBL" id="KSU09125.1"/>
    </source>
</evidence>
<feature type="transmembrane region" description="Helical" evidence="7">
    <location>
        <begin position="61"/>
        <end position="83"/>
    </location>
</feature>
<gene>
    <name evidence="8" type="ORF">LMG8520_1573</name>
</gene>
<comment type="subcellular location">
    <subcellularLocation>
        <location evidence="1">Cell membrane</location>
        <topology evidence="1">Multi-pass membrane protein</topology>
    </subcellularLocation>
</comment>
<dbReference type="GO" id="GO:0005886">
    <property type="term" value="C:plasma membrane"/>
    <property type="evidence" value="ECO:0007669"/>
    <property type="project" value="UniProtKB-SubCell"/>
</dbReference>
<dbReference type="Gene3D" id="1.20.1250.20">
    <property type="entry name" value="MFS general substrate transporter like domains"/>
    <property type="match status" value="1"/>
</dbReference>
<evidence type="ECO:0000256" key="1">
    <source>
        <dbReference type="ARBA" id="ARBA00004651"/>
    </source>
</evidence>
<sequence length="106" mass="11667">MQNLNKTEKTFFGQPRGLLTLFQTEFWERFSYYGMRAILVYYLYALTTADNAGLGLPKAQAMAIVSIYGALVYLSTIVGGWVADRLLGGSRTIFLGGVLITLGTSL</sequence>
<evidence type="ECO:0000256" key="5">
    <source>
        <dbReference type="ARBA" id="ARBA00022989"/>
    </source>
</evidence>
<name>A0A0V8D6X9_LACLL</name>
<dbReference type="PATRIC" id="fig|1360.106.peg.562"/>